<name>A0ABZ2G0H5_9SPHN</name>
<dbReference type="SUPFAM" id="SSF160379">
    <property type="entry name" value="SP0830-like"/>
    <property type="match status" value="1"/>
</dbReference>
<keyword evidence="2" id="KW-1185">Reference proteome</keyword>
<protein>
    <submittedName>
        <fullName evidence="1">DUF1697 domain-containing protein</fullName>
    </submittedName>
</protein>
<proteinExistence type="predicted"/>
<dbReference type="EMBL" id="CP145607">
    <property type="protein sequence ID" value="WWM69330.1"/>
    <property type="molecule type" value="Genomic_DNA"/>
</dbReference>
<organism evidence="1 2">
    <name type="scientific">Sphingomonas kaistensis</name>
    <dbReference type="NCBI Taxonomy" id="298708"/>
    <lineage>
        <taxon>Bacteria</taxon>
        <taxon>Pseudomonadati</taxon>
        <taxon>Pseudomonadota</taxon>
        <taxon>Alphaproteobacteria</taxon>
        <taxon>Sphingomonadales</taxon>
        <taxon>Sphingomonadaceae</taxon>
        <taxon>Sphingomonas</taxon>
    </lineage>
</organism>
<evidence type="ECO:0000313" key="1">
    <source>
        <dbReference type="EMBL" id="WWM69330.1"/>
    </source>
</evidence>
<dbReference type="Pfam" id="PF08002">
    <property type="entry name" value="DUF1697"/>
    <property type="match status" value="1"/>
</dbReference>
<sequence>MTAYVALLRAVNVSGTGKLPMADLKRMGEECGFANVRTFIASGNLLFTSDLGEQQVQTRIAAKVADFFGRAIPVFVRSASEMADLAAQNPFTDDKGSRVMAHVIDATPTQAMLDDARNVAGERMALGPRAIYVSYGEGIGSTKLKLPAVAAGTARNMNSVAKIAALLDAMP</sequence>
<dbReference type="PANTHER" id="PTHR36439">
    <property type="entry name" value="BLL4334 PROTEIN"/>
    <property type="match status" value="1"/>
</dbReference>
<dbReference type="Proteomes" id="UP001382935">
    <property type="component" value="Chromosome"/>
</dbReference>
<dbReference type="PANTHER" id="PTHR36439:SF1">
    <property type="entry name" value="DUF1697 DOMAIN-CONTAINING PROTEIN"/>
    <property type="match status" value="1"/>
</dbReference>
<evidence type="ECO:0000313" key="2">
    <source>
        <dbReference type="Proteomes" id="UP001382935"/>
    </source>
</evidence>
<dbReference type="InterPro" id="IPR012545">
    <property type="entry name" value="DUF1697"/>
</dbReference>
<dbReference type="Gene3D" id="3.30.70.1280">
    <property type="entry name" value="SP0830-like domains"/>
    <property type="match status" value="1"/>
</dbReference>
<gene>
    <name evidence="1" type="ORF">V6R86_01085</name>
</gene>
<dbReference type="RefSeq" id="WP_338501280.1">
    <property type="nucleotide sequence ID" value="NZ_CP145607.1"/>
</dbReference>
<dbReference type="PIRSF" id="PIRSF008502">
    <property type="entry name" value="UCP008502"/>
    <property type="match status" value="1"/>
</dbReference>
<accession>A0ABZ2G0H5</accession>
<reference evidence="1 2" key="1">
    <citation type="submission" date="2024-02" db="EMBL/GenBank/DDBJ databases">
        <title>Full genome sequence of Sphingomonas kaistensis.</title>
        <authorList>
            <person name="Poletto B.L."/>
            <person name="Silva G."/>
            <person name="Galante D."/>
            <person name="Campos K.R."/>
            <person name="Santos M.B.N."/>
            <person name="Sacchi C.T."/>
        </authorList>
    </citation>
    <scope>NUCLEOTIDE SEQUENCE [LARGE SCALE GENOMIC DNA]</scope>
    <source>
        <strain evidence="1 2">MA4R</strain>
    </source>
</reference>